<dbReference type="AlphaFoldDB" id="A0AAE1Q1U0"/>
<protein>
    <submittedName>
        <fullName evidence="2">Uncharacterized protein</fullName>
    </submittedName>
</protein>
<accession>A0AAE1Q1U0</accession>
<organism evidence="2 3">
    <name type="scientific">Petrolisthes manimaculis</name>
    <dbReference type="NCBI Taxonomy" id="1843537"/>
    <lineage>
        <taxon>Eukaryota</taxon>
        <taxon>Metazoa</taxon>
        <taxon>Ecdysozoa</taxon>
        <taxon>Arthropoda</taxon>
        <taxon>Crustacea</taxon>
        <taxon>Multicrustacea</taxon>
        <taxon>Malacostraca</taxon>
        <taxon>Eumalacostraca</taxon>
        <taxon>Eucarida</taxon>
        <taxon>Decapoda</taxon>
        <taxon>Pleocyemata</taxon>
        <taxon>Anomura</taxon>
        <taxon>Galatheoidea</taxon>
        <taxon>Porcellanidae</taxon>
        <taxon>Petrolisthes</taxon>
    </lineage>
</organism>
<gene>
    <name evidence="2" type="ORF">Pmani_010598</name>
</gene>
<evidence type="ECO:0000256" key="1">
    <source>
        <dbReference type="SAM" id="MobiDB-lite"/>
    </source>
</evidence>
<feature type="region of interest" description="Disordered" evidence="1">
    <location>
        <begin position="47"/>
        <end position="76"/>
    </location>
</feature>
<evidence type="ECO:0000313" key="2">
    <source>
        <dbReference type="EMBL" id="KAK4318403.1"/>
    </source>
</evidence>
<evidence type="ECO:0000313" key="3">
    <source>
        <dbReference type="Proteomes" id="UP001292094"/>
    </source>
</evidence>
<feature type="compositionally biased region" description="Basic and acidic residues" evidence="1">
    <location>
        <begin position="56"/>
        <end position="65"/>
    </location>
</feature>
<dbReference type="Proteomes" id="UP001292094">
    <property type="component" value="Unassembled WGS sequence"/>
</dbReference>
<reference evidence="2" key="1">
    <citation type="submission" date="2023-11" db="EMBL/GenBank/DDBJ databases">
        <title>Genome assemblies of two species of porcelain crab, Petrolisthes cinctipes and Petrolisthes manimaculis (Anomura: Porcellanidae).</title>
        <authorList>
            <person name="Angst P."/>
        </authorList>
    </citation>
    <scope>NUCLEOTIDE SEQUENCE</scope>
    <source>
        <strain evidence="2">PB745_02</strain>
        <tissue evidence="2">Gill</tissue>
    </source>
</reference>
<comment type="caution">
    <text evidence="2">The sequence shown here is derived from an EMBL/GenBank/DDBJ whole genome shotgun (WGS) entry which is preliminary data.</text>
</comment>
<dbReference type="EMBL" id="JAWZYT010000839">
    <property type="protein sequence ID" value="KAK4318403.1"/>
    <property type="molecule type" value="Genomic_DNA"/>
</dbReference>
<keyword evidence="3" id="KW-1185">Reference proteome</keyword>
<proteinExistence type="predicted"/>
<name>A0AAE1Q1U0_9EUCA</name>
<sequence>MLDTVVCDTERRKEQERVCEVGKGLVRQWDEEETKCVTECSVEERYTRQTNMPADKSNEGDKLRDSEEEGCGNMNS</sequence>